<dbReference type="STRING" id="593133.SAMN04488006_0063"/>
<dbReference type="Gene3D" id="3.30.70.2220">
    <property type="entry name" value="CRISPR-Cas system, Cmr2 subunit, D1 domain, cysteine cluster"/>
    <property type="match status" value="1"/>
</dbReference>
<proteinExistence type="predicted"/>
<dbReference type="GO" id="GO:0051607">
    <property type="term" value="P:defense response to virus"/>
    <property type="evidence" value="ECO:0007669"/>
    <property type="project" value="UniProtKB-KW"/>
</dbReference>
<dbReference type="EMBL" id="FOZP01000010">
    <property type="protein sequence ID" value="SFS79325.1"/>
    <property type="molecule type" value="Genomic_DNA"/>
</dbReference>
<dbReference type="PROSITE" id="PS50887">
    <property type="entry name" value="GGDEF"/>
    <property type="match status" value="1"/>
</dbReference>
<dbReference type="Pfam" id="PF22335">
    <property type="entry name" value="Cas10-Cmr2_palm2"/>
    <property type="match status" value="1"/>
</dbReference>
<gene>
    <name evidence="4" type="ORF">SAMN04488006_0063</name>
</gene>
<dbReference type="NCBIfam" id="TIGR02577">
    <property type="entry name" value="cas_TM1794_Cmr2"/>
    <property type="match status" value="1"/>
</dbReference>
<dbReference type="GO" id="GO:0000166">
    <property type="term" value="F:nucleotide binding"/>
    <property type="evidence" value="ECO:0007669"/>
    <property type="project" value="UniProtKB-KW"/>
</dbReference>
<dbReference type="InterPro" id="IPR054767">
    <property type="entry name" value="Cas10-Cmr2_palm2"/>
</dbReference>
<protein>
    <submittedName>
        <fullName evidence="4">CRISPR-associated protein, Cmr2 family</fullName>
    </submittedName>
</protein>
<reference evidence="5" key="1">
    <citation type="submission" date="2016-10" db="EMBL/GenBank/DDBJ databases">
        <authorList>
            <person name="Varghese N."/>
            <person name="Submissions S."/>
        </authorList>
    </citation>
    <scope>NUCLEOTIDE SEQUENCE [LARGE SCALE GENOMIC DNA]</scope>
    <source>
        <strain evidence="5">DSM 24450</strain>
    </source>
</reference>
<dbReference type="AlphaFoldDB" id="A0A1I6SQQ6"/>
<evidence type="ECO:0000313" key="4">
    <source>
        <dbReference type="EMBL" id="SFS79325.1"/>
    </source>
</evidence>
<keyword evidence="1" id="KW-0547">Nucleotide-binding</keyword>
<evidence type="ECO:0000256" key="1">
    <source>
        <dbReference type="ARBA" id="ARBA00022741"/>
    </source>
</evidence>
<evidence type="ECO:0000313" key="5">
    <source>
        <dbReference type="Proteomes" id="UP000199312"/>
    </source>
</evidence>
<evidence type="ECO:0000256" key="2">
    <source>
        <dbReference type="ARBA" id="ARBA00023118"/>
    </source>
</evidence>
<organism evidence="4 5">
    <name type="scientific">Lutibacter maritimus</name>
    <dbReference type="NCBI Taxonomy" id="593133"/>
    <lineage>
        <taxon>Bacteria</taxon>
        <taxon>Pseudomonadati</taxon>
        <taxon>Bacteroidota</taxon>
        <taxon>Flavobacteriia</taxon>
        <taxon>Flavobacteriales</taxon>
        <taxon>Flavobacteriaceae</taxon>
        <taxon>Lutibacter</taxon>
    </lineage>
</organism>
<name>A0A1I6SQQ6_9FLAO</name>
<accession>A0A1I6SQQ6</accession>
<keyword evidence="5" id="KW-1185">Reference proteome</keyword>
<dbReference type="OrthoDB" id="9758700at2"/>
<feature type="domain" description="GGDEF" evidence="3">
    <location>
        <begin position="325"/>
        <end position="471"/>
    </location>
</feature>
<dbReference type="InterPro" id="IPR043128">
    <property type="entry name" value="Rev_trsase/Diguanyl_cyclase"/>
</dbReference>
<dbReference type="Gene3D" id="3.30.70.270">
    <property type="match status" value="1"/>
</dbReference>
<dbReference type="InterPro" id="IPR000160">
    <property type="entry name" value="GGDEF_dom"/>
</dbReference>
<dbReference type="InterPro" id="IPR013407">
    <property type="entry name" value="CRISPR-assoc_prot_Cmr2"/>
</dbReference>
<keyword evidence="2" id="KW-0051">Antiviral defense</keyword>
<sequence>MKKYLLLFTIGPVKSFINDARKTHDLFAGSALLSKLTYIAIDQAKKEFEKDSFILITPVLIKGNTSIPNRFLASFTCDEKSVLKSKIDLIKKEVSDYFISILNKTKLPKEKELPKGALKQLQDALDIKWVIIKETDNFKNDFIKINQELASLKNYNAFGISTEIGRKCIVDGSRNVKFYRRSKDEQKITDKELLNKKLYQEEGDVLILENETDIPIWQLQEGEGLSAVSLAKRLYQNEPHLFPSTVAVCLMDLFEKLKENGVFNIYKNIVQKRTKEIFLEHSDDQLFYKENIHSILKKLRLSSKEKELIDKHKAWSEDLELPLTKYYALVRFDGDNLGDWFSGVHFKVDIDFKDAQIALSKQLGVFAQEIKDKIKEPIGKIVYAGGEDFMAFINIHHLFEALKIINTTFLETINNETLNRFKKEEAKLITISLGVAIAHYKQPLAMVLDKASEMEKKAKDNNRNSFAIGVLKHSGNVIDCTFNWQYNKEEVLPILIEIHKHVTTKKFSTAFIRKIYHAFEEYGFNLSEELTLSKIKLYVPGACNVKDKELKANYIKHMIKNLKKLLKASKNNQIFGDFLLILDFLTRKTDGKDN</sequence>
<evidence type="ECO:0000259" key="3">
    <source>
        <dbReference type="PROSITE" id="PS50887"/>
    </source>
</evidence>
<dbReference type="Pfam" id="PF12469">
    <property type="entry name" value="Cmr2_N"/>
    <property type="match status" value="1"/>
</dbReference>
<dbReference type="InterPro" id="IPR038242">
    <property type="entry name" value="Cmr2_N"/>
</dbReference>
<dbReference type="RefSeq" id="WP_143102434.1">
    <property type="nucleotide sequence ID" value="NZ_FOZP01000010.1"/>
</dbReference>
<dbReference type="Proteomes" id="UP000199312">
    <property type="component" value="Unassembled WGS sequence"/>
</dbReference>
<dbReference type="InterPro" id="IPR024615">
    <property type="entry name" value="CRISPR-assoc_Cmr2_N"/>
</dbReference>